<feature type="region of interest" description="Disordered" evidence="1">
    <location>
        <begin position="125"/>
        <end position="169"/>
    </location>
</feature>
<gene>
    <name evidence="3" type="ordered locus">Mnod_0172</name>
</gene>
<protein>
    <recommendedName>
        <fullName evidence="5">DUF3108 domain-containing protein</fullName>
    </recommendedName>
</protein>
<evidence type="ECO:0000313" key="4">
    <source>
        <dbReference type="Proteomes" id="UP000008207"/>
    </source>
</evidence>
<evidence type="ECO:0000313" key="3">
    <source>
        <dbReference type="EMBL" id="ACL55218.1"/>
    </source>
</evidence>
<proteinExistence type="predicted"/>
<dbReference type="HOGENOM" id="CLU_072063_0_0_5"/>
<keyword evidence="2" id="KW-0732">Signal</keyword>
<dbReference type="Proteomes" id="UP000008207">
    <property type="component" value="Chromosome"/>
</dbReference>
<dbReference type="KEGG" id="mno:Mnod_0172"/>
<feature type="compositionally biased region" description="Basic and acidic residues" evidence="1">
    <location>
        <begin position="130"/>
        <end position="147"/>
    </location>
</feature>
<dbReference type="EMBL" id="CP001349">
    <property type="protein sequence ID" value="ACL55218.1"/>
    <property type="molecule type" value="Genomic_DNA"/>
</dbReference>
<dbReference type="eggNOG" id="COG3064">
    <property type="taxonomic scope" value="Bacteria"/>
</dbReference>
<dbReference type="RefSeq" id="WP_015926931.1">
    <property type="nucleotide sequence ID" value="NC_011894.1"/>
</dbReference>
<keyword evidence="4" id="KW-1185">Reference proteome</keyword>
<dbReference type="InterPro" id="IPR021457">
    <property type="entry name" value="DUF3108"/>
</dbReference>
<evidence type="ECO:0000256" key="2">
    <source>
        <dbReference type="SAM" id="SignalP"/>
    </source>
</evidence>
<evidence type="ECO:0000256" key="1">
    <source>
        <dbReference type="SAM" id="MobiDB-lite"/>
    </source>
</evidence>
<organism evidence="3 4">
    <name type="scientific">Methylobacterium nodulans (strain LMG 21967 / CNCM I-2342 / ORS 2060)</name>
    <dbReference type="NCBI Taxonomy" id="460265"/>
    <lineage>
        <taxon>Bacteria</taxon>
        <taxon>Pseudomonadati</taxon>
        <taxon>Pseudomonadota</taxon>
        <taxon>Alphaproteobacteria</taxon>
        <taxon>Hyphomicrobiales</taxon>
        <taxon>Methylobacteriaceae</taxon>
        <taxon>Methylobacterium</taxon>
    </lineage>
</organism>
<sequence length="275" mass="29640">MRSILTAPSIGRWLPVLALAAGLSAAPAGAATLEATYRVTLAGLSVGKAALRMEITDRRRYELHLDAALNGLARMLWGGQGSAQSRGVLDGAAVRPRAFQLDALYGGTPISERIMLDDGRITSVSMSPDARVRPDRVPPRPGDDRNVVDPLSALIGPQLSPPGAPTPRDCERTLPVHDGTARFDIPLGEGEAQTFGGTGYAGPVVLCRARYVPLSGHRPKRWVVQYMRENRDLRVWLAPVGHSRVLAPVRIEVGTTFGTAMAEVTRWRIEEAASR</sequence>
<feature type="signal peptide" evidence="2">
    <location>
        <begin position="1"/>
        <end position="30"/>
    </location>
</feature>
<dbReference type="STRING" id="460265.Mnod_0172"/>
<reference evidence="3 4" key="1">
    <citation type="submission" date="2009-01" db="EMBL/GenBank/DDBJ databases">
        <title>Complete sequence of chromosome of Methylobacterium nodulans ORS 2060.</title>
        <authorList>
            <consortium name="US DOE Joint Genome Institute"/>
            <person name="Lucas S."/>
            <person name="Copeland A."/>
            <person name="Lapidus A."/>
            <person name="Glavina del Rio T."/>
            <person name="Dalin E."/>
            <person name="Tice H."/>
            <person name="Bruce D."/>
            <person name="Goodwin L."/>
            <person name="Pitluck S."/>
            <person name="Sims D."/>
            <person name="Brettin T."/>
            <person name="Detter J.C."/>
            <person name="Han C."/>
            <person name="Larimer F."/>
            <person name="Land M."/>
            <person name="Hauser L."/>
            <person name="Kyrpides N."/>
            <person name="Ivanova N."/>
            <person name="Marx C.J."/>
            <person name="Richardson P."/>
        </authorList>
    </citation>
    <scope>NUCLEOTIDE SEQUENCE [LARGE SCALE GENOMIC DNA]</scope>
    <source>
        <strain evidence="4">LMG 21967 / CNCM I-2342 / ORS 2060</strain>
    </source>
</reference>
<name>B8I9G5_METNO</name>
<dbReference type="Pfam" id="PF11306">
    <property type="entry name" value="DUF3108"/>
    <property type="match status" value="1"/>
</dbReference>
<feature type="chain" id="PRO_5002873861" description="DUF3108 domain-containing protein" evidence="2">
    <location>
        <begin position="31"/>
        <end position="275"/>
    </location>
</feature>
<dbReference type="OrthoDB" id="7630100at2"/>
<accession>B8I9G5</accession>
<evidence type="ECO:0008006" key="5">
    <source>
        <dbReference type="Google" id="ProtNLM"/>
    </source>
</evidence>
<dbReference type="AlphaFoldDB" id="B8I9G5"/>